<keyword evidence="2" id="KW-0238">DNA-binding</keyword>
<protein>
    <submittedName>
        <fullName evidence="5">Helix-turn-helix transcriptional regulator</fullName>
    </submittedName>
</protein>
<evidence type="ECO:0000259" key="4">
    <source>
        <dbReference type="PROSITE" id="PS01124"/>
    </source>
</evidence>
<dbReference type="PANTHER" id="PTHR43280:SF2">
    <property type="entry name" value="HTH-TYPE TRANSCRIPTIONAL REGULATOR EXSA"/>
    <property type="match status" value="1"/>
</dbReference>
<reference evidence="5" key="1">
    <citation type="submission" date="2022-06" db="EMBL/GenBank/DDBJ databases">
        <title>Sphingomonas sp. nov. isolated from rhizosphere soil of tomato.</title>
        <authorList>
            <person name="Dong H."/>
            <person name="Gao R."/>
        </authorList>
    </citation>
    <scope>NUCLEOTIDE SEQUENCE</scope>
    <source>
        <strain evidence="5">MMSM24</strain>
    </source>
</reference>
<dbReference type="SMART" id="SM00342">
    <property type="entry name" value="HTH_ARAC"/>
    <property type="match status" value="1"/>
</dbReference>
<comment type="caution">
    <text evidence="5">The sequence shown here is derived from an EMBL/GenBank/DDBJ whole genome shotgun (WGS) entry which is preliminary data.</text>
</comment>
<keyword evidence="6" id="KW-1185">Reference proteome</keyword>
<keyword evidence="3" id="KW-0804">Transcription</keyword>
<evidence type="ECO:0000313" key="5">
    <source>
        <dbReference type="EMBL" id="MCW6533645.1"/>
    </source>
</evidence>
<keyword evidence="1" id="KW-0805">Transcription regulation</keyword>
<evidence type="ECO:0000313" key="6">
    <source>
        <dbReference type="Proteomes" id="UP001165565"/>
    </source>
</evidence>
<accession>A0AA42CNJ5</accession>
<dbReference type="Proteomes" id="UP001165565">
    <property type="component" value="Unassembled WGS sequence"/>
</dbReference>
<dbReference type="RefSeq" id="WP_265267665.1">
    <property type="nucleotide sequence ID" value="NZ_JANFAV010000001.1"/>
</dbReference>
<proteinExistence type="predicted"/>
<dbReference type="Gene3D" id="1.10.10.60">
    <property type="entry name" value="Homeodomain-like"/>
    <property type="match status" value="1"/>
</dbReference>
<evidence type="ECO:0000256" key="3">
    <source>
        <dbReference type="ARBA" id="ARBA00023163"/>
    </source>
</evidence>
<evidence type="ECO:0000256" key="1">
    <source>
        <dbReference type="ARBA" id="ARBA00023015"/>
    </source>
</evidence>
<dbReference type="PROSITE" id="PS01124">
    <property type="entry name" value="HTH_ARAC_FAMILY_2"/>
    <property type="match status" value="1"/>
</dbReference>
<dbReference type="GO" id="GO:0043565">
    <property type="term" value="F:sequence-specific DNA binding"/>
    <property type="evidence" value="ECO:0007669"/>
    <property type="project" value="InterPro"/>
</dbReference>
<dbReference type="EMBL" id="JANFAV010000001">
    <property type="protein sequence ID" value="MCW6533645.1"/>
    <property type="molecule type" value="Genomic_DNA"/>
</dbReference>
<sequence length="166" mass="18406">MHNTKRIAVLPAAAPLGAGARSVRAEAVTLFSVGRAAPVWDFDRPATPGSRAVIVNFTRCYVRAHIARPITVAEVATILGLSEAALRRAIVKETGERFARFVLDLRLDQARAWLSTNRESRSIAQIAAALGYRSQTAFSRSYRHRFGEAMSETRKHAVKLFEMREV</sequence>
<name>A0AA42CNJ5_9SPHN</name>
<gene>
    <name evidence="5" type="ORF">NEE01_02465</name>
</gene>
<dbReference type="SUPFAM" id="SSF46689">
    <property type="entry name" value="Homeodomain-like"/>
    <property type="match status" value="1"/>
</dbReference>
<dbReference type="PANTHER" id="PTHR43280">
    <property type="entry name" value="ARAC-FAMILY TRANSCRIPTIONAL REGULATOR"/>
    <property type="match status" value="1"/>
</dbReference>
<dbReference type="InterPro" id="IPR009057">
    <property type="entry name" value="Homeodomain-like_sf"/>
</dbReference>
<dbReference type="Pfam" id="PF12833">
    <property type="entry name" value="HTH_18"/>
    <property type="match status" value="1"/>
</dbReference>
<dbReference type="AlphaFoldDB" id="A0AA42CNJ5"/>
<dbReference type="InterPro" id="IPR018060">
    <property type="entry name" value="HTH_AraC"/>
</dbReference>
<dbReference type="GO" id="GO:0003700">
    <property type="term" value="F:DNA-binding transcription factor activity"/>
    <property type="evidence" value="ECO:0007669"/>
    <property type="project" value="InterPro"/>
</dbReference>
<organism evidence="5 6">
    <name type="scientific">Sphingomonas lycopersici</name>
    <dbReference type="NCBI Taxonomy" id="2951807"/>
    <lineage>
        <taxon>Bacteria</taxon>
        <taxon>Pseudomonadati</taxon>
        <taxon>Pseudomonadota</taxon>
        <taxon>Alphaproteobacteria</taxon>
        <taxon>Sphingomonadales</taxon>
        <taxon>Sphingomonadaceae</taxon>
        <taxon>Sphingomonas</taxon>
    </lineage>
</organism>
<evidence type="ECO:0000256" key="2">
    <source>
        <dbReference type="ARBA" id="ARBA00023125"/>
    </source>
</evidence>
<feature type="domain" description="HTH araC/xylS-type" evidence="4">
    <location>
        <begin position="56"/>
        <end position="156"/>
    </location>
</feature>